<keyword evidence="4 10" id="KW-1133">Transmembrane helix</keyword>
<comment type="subcellular location">
    <subcellularLocation>
        <location evidence="1">Membrane</location>
        <topology evidence="1">Multi-pass membrane protein</topology>
    </subcellularLocation>
</comment>
<evidence type="ECO:0000256" key="5">
    <source>
        <dbReference type="ARBA" id="ARBA00023040"/>
    </source>
</evidence>
<dbReference type="InterPro" id="IPR017452">
    <property type="entry name" value="GPCR_Rhodpsn_7TM"/>
</dbReference>
<evidence type="ECO:0000256" key="4">
    <source>
        <dbReference type="ARBA" id="ARBA00022989"/>
    </source>
</evidence>
<feature type="transmembrane region" description="Helical" evidence="10">
    <location>
        <begin position="20"/>
        <end position="49"/>
    </location>
</feature>
<protein>
    <submittedName>
        <fullName evidence="12">G-protein coupled receptor 54-like</fullName>
    </submittedName>
</protein>
<feature type="transmembrane region" description="Helical" evidence="10">
    <location>
        <begin position="119"/>
        <end position="138"/>
    </location>
</feature>
<feature type="non-terminal residue" evidence="12">
    <location>
        <position position="280"/>
    </location>
</feature>
<dbReference type="Pfam" id="PF00001">
    <property type="entry name" value="7tm_1"/>
    <property type="match status" value="1"/>
</dbReference>
<proteinExistence type="inferred from homology"/>
<dbReference type="PANTHER" id="PTHR45695:SF9">
    <property type="entry name" value="LEUCOKININ RECEPTOR"/>
    <property type="match status" value="1"/>
</dbReference>
<accession>A0A8J5TIR5</accession>
<evidence type="ECO:0000256" key="8">
    <source>
        <dbReference type="ARBA" id="ARBA00023224"/>
    </source>
</evidence>
<sequence>VHRWKDLTERTCEESEMILTWWIVVVVALNILPLTIMVISYSIIFVNFSKYTNRVRGREHPAILHLKKRVVRMMFVIVILFIVCWMPFQVTQLARDHFINQQGALKPELQKTYNNLLTASQYMIYVNPAVNCIVYALMHQTFRRAFRVTFPWIFKRKSLFVLTPGQGNRGFMWSVRSTQHNGRPRAASPSRRSLFKFRRRQAIRERPTTRAEEEDVIQGTQQPQERLTMAGGPGRRTDEEYVKDLPSKKTSIMSQGALGHLITQVIEEESTSDLDSERVL</sequence>
<dbReference type="AlphaFoldDB" id="A0A8J5TIR5"/>
<evidence type="ECO:0000256" key="1">
    <source>
        <dbReference type="ARBA" id="ARBA00004141"/>
    </source>
</evidence>
<keyword evidence="3 10" id="KW-0812">Transmembrane</keyword>
<evidence type="ECO:0000256" key="2">
    <source>
        <dbReference type="ARBA" id="ARBA00010663"/>
    </source>
</evidence>
<feature type="region of interest" description="Disordered" evidence="9">
    <location>
        <begin position="205"/>
        <end position="239"/>
    </location>
</feature>
<evidence type="ECO:0000256" key="6">
    <source>
        <dbReference type="ARBA" id="ARBA00023136"/>
    </source>
</evidence>
<dbReference type="PANTHER" id="PTHR45695">
    <property type="entry name" value="LEUCOKININ RECEPTOR-RELATED"/>
    <property type="match status" value="1"/>
</dbReference>
<gene>
    <name evidence="12" type="primary">gpr54-L</name>
    <name evidence="12" type="ORF">Hamer_G007064</name>
</gene>
<dbReference type="InterPro" id="IPR000276">
    <property type="entry name" value="GPCR_Rhodpsn"/>
</dbReference>
<feature type="transmembrane region" description="Helical" evidence="10">
    <location>
        <begin position="70"/>
        <end position="88"/>
    </location>
</feature>
<name>A0A8J5TIR5_HOMAM</name>
<keyword evidence="8" id="KW-0807">Transducer</keyword>
<evidence type="ECO:0000256" key="9">
    <source>
        <dbReference type="SAM" id="MobiDB-lite"/>
    </source>
</evidence>
<dbReference type="PRINTS" id="PR00237">
    <property type="entry name" value="GPCRRHODOPSN"/>
</dbReference>
<dbReference type="Proteomes" id="UP000747542">
    <property type="component" value="Unassembled WGS sequence"/>
</dbReference>
<dbReference type="GO" id="GO:0005886">
    <property type="term" value="C:plasma membrane"/>
    <property type="evidence" value="ECO:0007669"/>
    <property type="project" value="TreeGrafter"/>
</dbReference>
<organism evidence="12 13">
    <name type="scientific">Homarus americanus</name>
    <name type="common">American lobster</name>
    <dbReference type="NCBI Taxonomy" id="6706"/>
    <lineage>
        <taxon>Eukaryota</taxon>
        <taxon>Metazoa</taxon>
        <taxon>Ecdysozoa</taxon>
        <taxon>Arthropoda</taxon>
        <taxon>Crustacea</taxon>
        <taxon>Multicrustacea</taxon>
        <taxon>Malacostraca</taxon>
        <taxon>Eumalacostraca</taxon>
        <taxon>Eucarida</taxon>
        <taxon>Decapoda</taxon>
        <taxon>Pleocyemata</taxon>
        <taxon>Astacidea</taxon>
        <taxon>Nephropoidea</taxon>
        <taxon>Nephropidae</taxon>
        <taxon>Homarus</taxon>
    </lineage>
</organism>
<dbReference type="EMBL" id="JAHLQT010010484">
    <property type="protein sequence ID" value="KAG7172817.1"/>
    <property type="molecule type" value="Genomic_DNA"/>
</dbReference>
<keyword evidence="6 10" id="KW-0472">Membrane</keyword>
<evidence type="ECO:0000313" key="12">
    <source>
        <dbReference type="EMBL" id="KAG7172817.1"/>
    </source>
</evidence>
<evidence type="ECO:0000313" key="13">
    <source>
        <dbReference type="Proteomes" id="UP000747542"/>
    </source>
</evidence>
<evidence type="ECO:0000256" key="10">
    <source>
        <dbReference type="SAM" id="Phobius"/>
    </source>
</evidence>
<reference evidence="12" key="1">
    <citation type="journal article" date="2021" name="Sci. Adv.">
        <title>The American lobster genome reveals insights on longevity, neural, and immune adaptations.</title>
        <authorList>
            <person name="Polinski J.M."/>
            <person name="Zimin A.V."/>
            <person name="Clark K.F."/>
            <person name="Kohn A.B."/>
            <person name="Sadowski N."/>
            <person name="Timp W."/>
            <person name="Ptitsyn A."/>
            <person name="Khanna P."/>
            <person name="Romanova D.Y."/>
            <person name="Williams P."/>
            <person name="Greenwood S.J."/>
            <person name="Moroz L.L."/>
            <person name="Walt D.R."/>
            <person name="Bodnar A.G."/>
        </authorList>
    </citation>
    <scope>NUCLEOTIDE SEQUENCE</scope>
    <source>
        <strain evidence="12">GMGI-L3</strain>
    </source>
</reference>
<evidence type="ECO:0000256" key="7">
    <source>
        <dbReference type="ARBA" id="ARBA00023170"/>
    </source>
</evidence>
<comment type="similarity">
    <text evidence="2">Belongs to the G-protein coupled receptor 1 family.</text>
</comment>
<dbReference type="SUPFAM" id="SSF81321">
    <property type="entry name" value="Family A G protein-coupled receptor-like"/>
    <property type="match status" value="1"/>
</dbReference>
<dbReference type="PROSITE" id="PS50262">
    <property type="entry name" value="G_PROTEIN_RECEP_F1_2"/>
    <property type="match status" value="1"/>
</dbReference>
<comment type="caution">
    <text evidence="12">The sequence shown here is derived from an EMBL/GenBank/DDBJ whole genome shotgun (WGS) entry which is preliminary data.</text>
</comment>
<keyword evidence="7 12" id="KW-0675">Receptor</keyword>
<dbReference type="GO" id="GO:0004930">
    <property type="term" value="F:G protein-coupled receptor activity"/>
    <property type="evidence" value="ECO:0007669"/>
    <property type="project" value="UniProtKB-KW"/>
</dbReference>
<evidence type="ECO:0000259" key="11">
    <source>
        <dbReference type="PROSITE" id="PS50262"/>
    </source>
</evidence>
<keyword evidence="5" id="KW-0297">G-protein coupled receptor</keyword>
<dbReference type="Gene3D" id="1.20.1070.10">
    <property type="entry name" value="Rhodopsin 7-helix transmembrane proteins"/>
    <property type="match status" value="1"/>
</dbReference>
<keyword evidence="13" id="KW-1185">Reference proteome</keyword>
<feature type="domain" description="G-protein coupled receptors family 1 profile" evidence="11">
    <location>
        <begin position="1"/>
        <end position="135"/>
    </location>
</feature>
<evidence type="ECO:0000256" key="3">
    <source>
        <dbReference type="ARBA" id="ARBA00022692"/>
    </source>
</evidence>